<dbReference type="SUPFAM" id="SSF52540">
    <property type="entry name" value="P-loop containing nucleoside triphosphate hydrolases"/>
    <property type="match status" value="1"/>
</dbReference>
<dbReference type="Proteomes" id="UP000549882">
    <property type="component" value="Unassembled WGS sequence"/>
</dbReference>
<dbReference type="Pfam" id="PF24389">
    <property type="entry name" value="ORC-CDC6-like"/>
    <property type="match status" value="1"/>
</dbReference>
<reference evidence="1 2" key="1">
    <citation type="submission" date="2020-08" db="EMBL/GenBank/DDBJ databases">
        <title>Genomic Encyclopedia of Type Strains, Phase IV (KMG-V): Genome sequencing to study the core and pangenomes of soil and plant-associated prokaryotes.</title>
        <authorList>
            <person name="Whitman W."/>
        </authorList>
    </citation>
    <scope>NUCLEOTIDE SEQUENCE [LARGE SCALE GENOMIC DNA]</scope>
    <source>
        <strain evidence="1 2">SEMIA 4064</strain>
    </source>
</reference>
<evidence type="ECO:0000313" key="2">
    <source>
        <dbReference type="Proteomes" id="UP000549882"/>
    </source>
</evidence>
<comment type="caution">
    <text evidence="1">The sequence shown here is derived from an EMBL/GenBank/DDBJ whole genome shotgun (WGS) entry which is preliminary data.</text>
</comment>
<dbReference type="RefSeq" id="WP_343070011.1">
    <property type="nucleotide sequence ID" value="NZ_JACHBI010000011.1"/>
</dbReference>
<proteinExistence type="predicted"/>
<dbReference type="InterPro" id="IPR027417">
    <property type="entry name" value="P-loop_NTPase"/>
</dbReference>
<protein>
    <submittedName>
        <fullName evidence="1">Uncharacterized protein</fullName>
    </submittedName>
</protein>
<gene>
    <name evidence="1" type="ORF">GGD50_004852</name>
</gene>
<accession>A0A7W8XV76</accession>
<dbReference type="InterPro" id="IPR056955">
    <property type="entry name" value="ORC-CDC6-like"/>
</dbReference>
<dbReference type="AlphaFoldDB" id="A0A7W8XV76"/>
<evidence type="ECO:0000313" key="1">
    <source>
        <dbReference type="EMBL" id="MBB5576217.1"/>
    </source>
</evidence>
<keyword evidence="2" id="KW-1185">Reference proteome</keyword>
<organism evidence="1 2">
    <name type="scientific">Rhizobium paranaense</name>
    <dbReference type="NCBI Taxonomy" id="1650438"/>
    <lineage>
        <taxon>Bacteria</taxon>
        <taxon>Pseudomonadati</taxon>
        <taxon>Pseudomonadota</taxon>
        <taxon>Alphaproteobacteria</taxon>
        <taxon>Hyphomicrobiales</taxon>
        <taxon>Rhizobiaceae</taxon>
        <taxon>Rhizobium/Agrobacterium group</taxon>
        <taxon>Rhizobium</taxon>
    </lineage>
</organism>
<dbReference type="EMBL" id="JACHBI010000011">
    <property type="protein sequence ID" value="MBB5576217.1"/>
    <property type="molecule type" value="Genomic_DNA"/>
</dbReference>
<sequence>MAKQRRQCVRSSDEGRGIHRIIMVNPFEKRATEYLRDDEAFLAVVTPEPLATFFQKHAEEGKLYDRLTTIIGTPGSGKTTLARLFQYSTLRTLLRNRGQDIYDDLIDTLTACRAITTGMPSVIGARLPLEGEYREFWEFPYPDELKSGLMTALLQARTVLAWIRDVQLAGASIDDLEIVPRPDADAALTAIGGTGARGVLERAREIELAIYNISAALVPPEIDEIDREVAAAAYRPFDVIETFLLKEHNQSSVLKPLVIFDDAHSLHPAQFQSLQRWLSRRELRVSRWVLTRLDALTPADVLVEENEIAHADEPGLKKSRETTTIWMQSGGDRLNQRRAFRKMAKGMANRYLAQMEIFHRRRLNDLGNLLATYIEPISQSKRERLASHVDSLQWRFKITAERRTGLEQDIANYLKDTAEDCEEIRLSMLGVLFQRYAKRVPQQGLFDDAGQDVEPSRPLIADDKVFEGAKIHLLHKQDRPYFYGIDPLCDAGSENAEQFLQLASRLVAQSETQLIRSKSPTLSASSQHSLLRNRAAEMIREWDFPHHQQVKKLADGIAAACVKKSLEGNASLGGGANAFGIPQEEFYEIPRNQPELARILQFGVAYNAFVLVPNHGTKKRLWVLVELGGVLLLHNRLTLKRGGFLEKRTNDLVRILNEA</sequence>
<name>A0A7W8XV76_9HYPH</name>